<dbReference type="PANTHER" id="PTHR23150">
    <property type="entry name" value="SULFATASE MODIFYING FACTOR 1, 2"/>
    <property type="match status" value="1"/>
</dbReference>
<sequence>MVQAVEIEGYRIEDAGAASQGVQLLRARQLVNDSPVLLQLWDGPVQPAQQAIRQLAVLRHPGLATVLDVGETVDGRAYAALAVADGQSLRQRLAQGLDLGDSLSLMRRLALILRFMESRCPLPPVLDPAEVFADAQGRPLLTRLLPPSTGSTSPRPLQRLLALGFEALTGRPPVAAELRLPEYLARWQPLFDLDPSAAGVGEFLAVLDQLEGKPAAAPPPAAPPAVQTPAPPQARKPVLAEAKLPPAPKSAPAPPASAPRPRPPTAAAPAAAATQGADVHADERRTAPSRRLEALAGPADPARPSMHEAAPPPPSRIPLLLAAGLALPLLGGLLWWGLARTPSPPAPVARVQQAVPPSPVSSARLAERPLEAEASGSALGFQPPDPDADWIPTSPVDLDLAALPTVEDPLERLLLLARTNLQAGRLVAPPGRNALDRYLQALRIETENRAVQQGIAELAALCLRQAVDAQDFDPKLVALDCVDRVAAAHPAAAGVQQEASRYRQAEHDRAVLSGREALAAWRGREAIEQFERAKRLRPESREAQAGLSEATALGRPGYRFRDALQAGGHGPEMVVLKGLAWGVSEVRINEFEAYWEAAGRARFGTELPACRDRESLLRSSRKRDWRDPDFPQAPDHPVACVSFAMAQHYAEWLSTASGQSYRLPSLAEWRSVAAAPPTDCGANLRDQTAARVWNARDAAACSDGQAYTSPVGAAGEHSGLLGLWGNVAEWLVDCAGGNCRQRLAAGGSWFSSSTDLEPRGFAAEPAFTTIGIRVVRDIPPRE</sequence>
<evidence type="ECO:0000259" key="2">
    <source>
        <dbReference type="Pfam" id="PF03781"/>
    </source>
</evidence>
<dbReference type="EMBL" id="FNAG01000009">
    <property type="protein sequence ID" value="SDD87333.1"/>
    <property type="molecule type" value="Genomic_DNA"/>
</dbReference>
<dbReference type="InterPro" id="IPR005532">
    <property type="entry name" value="SUMF_dom"/>
</dbReference>
<feature type="compositionally biased region" description="Pro residues" evidence="1">
    <location>
        <begin position="245"/>
        <end position="266"/>
    </location>
</feature>
<organism evidence="3 4">
    <name type="scientific">Aquimonas voraii</name>
    <dbReference type="NCBI Taxonomy" id="265719"/>
    <lineage>
        <taxon>Bacteria</taxon>
        <taxon>Pseudomonadati</taxon>
        <taxon>Pseudomonadota</taxon>
        <taxon>Gammaproteobacteria</taxon>
        <taxon>Lysobacterales</taxon>
        <taxon>Lysobacteraceae</taxon>
        <taxon>Aquimonas</taxon>
    </lineage>
</organism>
<dbReference type="Proteomes" id="UP000199603">
    <property type="component" value="Unassembled WGS sequence"/>
</dbReference>
<reference evidence="3 4" key="1">
    <citation type="submission" date="2016-10" db="EMBL/GenBank/DDBJ databases">
        <authorList>
            <person name="de Groot N.N."/>
        </authorList>
    </citation>
    <scope>NUCLEOTIDE SEQUENCE [LARGE SCALE GENOMIC DNA]</scope>
    <source>
        <strain evidence="3 4">DSM 16957</strain>
    </source>
</reference>
<gene>
    <name evidence="3" type="ORF">SAMN04488509_10958</name>
</gene>
<accession>A0A1G6YBG1</accession>
<dbReference type="OrthoDB" id="9801841at2"/>
<dbReference type="AlphaFoldDB" id="A0A1G6YBG1"/>
<dbReference type="STRING" id="265719.SAMN04488509_10958"/>
<dbReference type="InterPro" id="IPR042095">
    <property type="entry name" value="SUMF_sf"/>
</dbReference>
<evidence type="ECO:0000313" key="4">
    <source>
        <dbReference type="Proteomes" id="UP000199603"/>
    </source>
</evidence>
<dbReference type="InterPro" id="IPR016187">
    <property type="entry name" value="CTDL_fold"/>
</dbReference>
<dbReference type="GO" id="GO:0120147">
    <property type="term" value="F:formylglycine-generating oxidase activity"/>
    <property type="evidence" value="ECO:0007669"/>
    <property type="project" value="TreeGrafter"/>
</dbReference>
<dbReference type="Pfam" id="PF03781">
    <property type="entry name" value="FGE-sulfatase"/>
    <property type="match status" value="1"/>
</dbReference>
<keyword evidence="4" id="KW-1185">Reference proteome</keyword>
<evidence type="ECO:0000256" key="1">
    <source>
        <dbReference type="SAM" id="MobiDB-lite"/>
    </source>
</evidence>
<evidence type="ECO:0000313" key="3">
    <source>
        <dbReference type="EMBL" id="SDD87333.1"/>
    </source>
</evidence>
<feature type="compositionally biased region" description="Basic and acidic residues" evidence="1">
    <location>
        <begin position="279"/>
        <end position="290"/>
    </location>
</feature>
<proteinExistence type="predicted"/>
<protein>
    <submittedName>
        <fullName evidence="3">Formylglycine-generating enzyme, required for sulfatase activity, contains SUMF1/FGE domain</fullName>
    </submittedName>
</protein>
<dbReference type="SUPFAM" id="SSF56436">
    <property type="entry name" value="C-type lectin-like"/>
    <property type="match status" value="1"/>
</dbReference>
<dbReference type="InterPro" id="IPR051043">
    <property type="entry name" value="Sulfatase_Mod_Factor_Kinase"/>
</dbReference>
<feature type="domain" description="Sulfatase-modifying factor enzyme-like" evidence="2">
    <location>
        <begin position="584"/>
        <end position="776"/>
    </location>
</feature>
<dbReference type="Gene3D" id="3.90.1580.10">
    <property type="entry name" value="paralog of FGE (formylglycine-generating enzyme)"/>
    <property type="match status" value="1"/>
</dbReference>
<feature type="region of interest" description="Disordered" evidence="1">
    <location>
        <begin position="214"/>
        <end position="290"/>
    </location>
</feature>
<name>A0A1G6YBG1_9GAMM</name>
<dbReference type="RefSeq" id="WP_143006678.1">
    <property type="nucleotide sequence ID" value="NZ_FNAG01000009.1"/>
</dbReference>
<dbReference type="PANTHER" id="PTHR23150:SF19">
    <property type="entry name" value="FORMYLGLYCINE-GENERATING ENZYME"/>
    <property type="match status" value="1"/>
</dbReference>